<gene>
    <name evidence="3" type="ORF">HF521_014689</name>
</gene>
<dbReference type="AlphaFoldDB" id="A0A8T0A6G0"/>
<proteinExistence type="predicted"/>
<comment type="caution">
    <text evidence="3">The sequence shown here is derived from an EMBL/GenBank/DDBJ whole genome shotgun (WGS) entry which is preliminary data.</text>
</comment>
<accession>A0A8T0A6G0</accession>
<dbReference type="InterPro" id="IPR036048">
    <property type="entry name" value="Interleukin_8-like_sf"/>
</dbReference>
<dbReference type="InterPro" id="IPR001811">
    <property type="entry name" value="Chemokine_IL8-like_dom"/>
</dbReference>
<dbReference type="GO" id="GO:0005615">
    <property type="term" value="C:extracellular space"/>
    <property type="evidence" value="ECO:0007669"/>
    <property type="project" value="UniProtKB-KW"/>
</dbReference>
<evidence type="ECO:0000313" key="3">
    <source>
        <dbReference type="EMBL" id="KAF7687461.1"/>
    </source>
</evidence>
<evidence type="ECO:0000256" key="1">
    <source>
        <dbReference type="ARBA" id="ARBA00022514"/>
    </source>
</evidence>
<dbReference type="Gene3D" id="2.40.50.40">
    <property type="match status" value="1"/>
</dbReference>
<dbReference type="Proteomes" id="UP000606274">
    <property type="component" value="Unassembled WGS sequence"/>
</dbReference>
<feature type="domain" description="Chemokine interleukin-8-like" evidence="2">
    <location>
        <begin position="8"/>
        <end position="67"/>
    </location>
</feature>
<keyword evidence="1" id="KW-0202">Cytokine</keyword>
<keyword evidence="4" id="KW-1185">Reference proteome</keyword>
<dbReference type="SMART" id="SM00199">
    <property type="entry name" value="SCY"/>
    <property type="match status" value="1"/>
</dbReference>
<protein>
    <recommendedName>
        <fullName evidence="2">Chemokine interleukin-8-like domain-containing protein</fullName>
    </recommendedName>
</protein>
<name>A0A8T0A6G0_SILME</name>
<dbReference type="EMBL" id="JABFDY010000027">
    <property type="protein sequence ID" value="KAF7687461.1"/>
    <property type="molecule type" value="Genomic_DNA"/>
</dbReference>
<sequence>MAFRMERSERCLCKKLYRIHPKKIFEWKLYSPSASCKAYEIVVTTNAGRKMCLHPDSKLWKVIIKGERGPI</sequence>
<evidence type="ECO:0000313" key="4">
    <source>
        <dbReference type="Proteomes" id="UP000606274"/>
    </source>
</evidence>
<reference evidence="3" key="1">
    <citation type="submission" date="2020-08" db="EMBL/GenBank/DDBJ databases">
        <title>Chromosome-level assembly of Southern catfish (Silurus meridionalis) provides insights into visual adaptation to the nocturnal and benthic lifestyles.</title>
        <authorList>
            <person name="Zhang Y."/>
            <person name="Wang D."/>
            <person name="Peng Z."/>
        </authorList>
    </citation>
    <scope>NUCLEOTIDE SEQUENCE</scope>
    <source>
        <strain evidence="3">SWU-2019-XX</strain>
        <tissue evidence="3">Muscle</tissue>
    </source>
</reference>
<dbReference type="SUPFAM" id="SSF54117">
    <property type="entry name" value="Interleukin 8-like chemokines"/>
    <property type="match status" value="1"/>
</dbReference>
<organism evidence="3 4">
    <name type="scientific">Silurus meridionalis</name>
    <name type="common">Southern catfish</name>
    <name type="synonym">Silurus soldatovi meridionalis</name>
    <dbReference type="NCBI Taxonomy" id="175797"/>
    <lineage>
        <taxon>Eukaryota</taxon>
        <taxon>Metazoa</taxon>
        <taxon>Chordata</taxon>
        <taxon>Craniata</taxon>
        <taxon>Vertebrata</taxon>
        <taxon>Euteleostomi</taxon>
        <taxon>Actinopterygii</taxon>
        <taxon>Neopterygii</taxon>
        <taxon>Teleostei</taxon>
        <taxon>Ostariophysi</taxon>
        <taxon>Siluriformes</taxon>
        <taxon>Siluridae</taxon>
        <taxon>Silurus</taxon>
    </lineage>
</organism>
<dbReference type="Pfam" id="PF00048">
    <property type="entry name" value="IL8"/>
    <property type="match status" value="1"/>
</dbReference>
<dbReference type="GO" id="GO:0006955">
    <property type="term" value="P:immune response"/>
    <property type="evidence" value="ECO:0007669"/>
    <property type="project" value="InterPro"/>
</dbReference>
<evidence type="ECO:0000259" key="2">
    <source>
        <dbReference type="SMART" id="SM00199"/>
    </source>
</evidence>
<dbReference type="GO" id="GO:0008009">
    <property type="term" value="F:chemokine activity"/>
    <property type="evidence" value="ECO:0007669"/>
    <property type="project" value="InterPro"/>
</dbReference>